<keyword evidence="2" id="KW-1185">Reference proteome</keyword>
<accession>A0ABR8CR77</accession>
<organism evidence="1 2">
    <name type="scientific">Anabaena subtropica FACHB-260</name>
    <dbReference type="NCBI Taxonomy" id="2692884"/>
    <lineage>
        <taxon>Bacteria</taxon>
        <taxon>Bacillati</taxon>
        <taxon>Cyanobacteriota</taxon>
        <taxon>Cyanophyceae</taxon>
        <taxon>Nostocales</taxon>
        <taxon>Nostocaceae</taxon>
        <taxon>Anabaena</taxon>
    </lineage>
</organism>
<comment type="caution">
    <text evidence="1">The sequence shown here is derived from an EMBL/GenBank/DDBJ whole genome shotgun (WGS) entry which is preliminary data.</text>
</comment>
<sequence>MAVSSGAGNHPLCVAGCRHRCQLTRGDRHRRTGGVCSVQASGLLHLRGAISAGCNTCVSGDRLRSIQA</sequence>
<reference evidence="1 2" key="1">
    <citation type="journal article" date="2020" name="ISME J.">
        <title>Comparative genomics reveals insights into cyanobacterial evolution and habitat adaptation.</title>
        <authorList>
            <person name="Chen M.Y."/>
            <person name="Teng W.K."/>
            <person name="Zhao L."/>
            <person name="Hu C.X."/>
            <person name="Zhou Y.K."/>
            <person name="Han B.P."/>
            <person name="Song L.R."/>
            <person name="Shu W.S."/>
        </authorList>
    </citation>
    <scope>NUCLEOTIDE SEQUENCE [LARGE SCALE GENOMIC DNA]</scope>
    <source>
        <strain evidence="1 2">FACHB-260</strain>
    </source>
</reference>
<protein>
    <submittedName>
        <fullName evidence="1">Uncharacterized protein</fullName>
    </submittedName>
</protein>
<gene>
    <name evidence="1" type="ORF">H6G18_14965</name>
</gene>
<proteinExistence type="predicted"/>
<dbReference type="Proteomes" id="UP000607281">
    <property type="component" value="Unassembled WGS sequence"/>
</dbReference>
<name>A0ABR8CR77_9NOST</name>
<dbReference type="RefSeq" id="WP_190407874.1">
    <property type="nucleotide sequence ID" value="NZ_JACJRF010000024.1"/>
</dbReference>
<evidence type="ECO:0000313" key="1">
    <source>
        <dbReference type="EMBL" id="MBD2345439.1"/>
    </source>
</evidence>
<dbReference type="EMBL" id="JACJRF010000024">
    <property type="protein sequence ID" value="MBD2345439.1"/>
    <property type="molecule type" value="Genomic_DNA"/>
</dbReference>
<evidence type="ECO:0000313" key="2">
    <source>
        <dbReference type="Proteomes" id="UP000607281"/>
    </source>
</evidence>